<sequence>MNPFKVGQFSQQFSANQDHFYVNQNYPVFASVFDGHGQSDNAALFLKQKLYNKIKQDLAVKNTATIAAKIKQLDDEFNSTTTDMSGSTIASIYIDQNSAIAFNLGDSRIYYQRNGNFNLITNDHSVENDKQKLIQKGGIVKNNLLYVSPWVFANSRSFGDKVAKKYLDNSAEFYESPPTFEFALIVSDGIWSVLEDKEMQQIANRNLNNPYIACRELVRQAARAQLRLVDAQDDCTAVLIVRCKIFDEQKWQTKFHLSCQVFIQKVQEFEEEIQDKGRAFIRSSHKSARELRTGVKKGNLHEIVRNEKFSIEEFVLSFSDLQVDDIIEAEDDIMGLLQ</sequence>
<evidence type="ECO:0000256" key="2">
    <source>
        <dbReference type="ARBA" id="ARBA00022801"/>
    </source>
</evidence>
<dbReference type="Pfam" id="PF00481">
    <property type="entry name" value="PP2C"/>
    <property type="match status" value="1"/>
</dbReference>
<evidence type="ECO:0000256" key="3">
    <source>
        <dbReference type="ARBA" id="ARBA00022912"/>
    </source>
</evidence>
<protein>
    <submittedName>
        <fullName evidence="6">Protein phosphatase 2C</fullName>
    </submittedName>
</protein>
<evidence type="ECO:0000256" key="1">
    <source>
        <dbReference type="ARBA" id="ARBA00022723"/>
    </source>
</evidence>
<proteinExistence type="inferred from homology"/>
<dbReference type="InterPro" id="IPR001932">
    <property type="entry name" value="PPM-type_phosphatase-like_dom"/>
</dbReference>
<dbReference type="PROSITE" id="PS01032">
    <property type="entry name" value="PPM_1"/>
    <property type="match status" value="1"/>
</dbReference>
<keyword evidence="3 4" id="KW-0904">Protein phosphatase</keyword>
<feature type="domain" description="PPM-type phosphatase" evidence="5">
    <location>
        <begin position="1"/>
        <end position="242"/>
    </location>
</feature>
<comment type="similarity">
    <text evidence="4">Belongs to the PP2C family.</text>
</comment>
<evidence type="ECO:0000313" key="6">
    <source>
        <dbReference type="EMBL" id="EST49502.1"/>
    </source>
</evidence>
<organism evidence="6">
    <name type="scientific">Spironucleus salmonicida</name>
    <dbReference type="NCBI Taxonomy" id="348837"/>
    <lineage>
        <taxon>Eukaryota</taxon>
        <taxon>Metamonada</taxon>
        <taxon>Diplomonadida</taxon>
        <taxon>Hexamitidae</taxon>
        <taxon>Hexamitinae</taxon>
        <taxon>Spironucleus</taxon>
    </lineage>
</organism>
<evidence type="ECO:0000259" key="5">
    <source>
        <dbReference type="PROSITE" id="PS51746"/>
    </source>
</evidence>
<dbReference type="GO" id="GO:0046872">
    <property type="term" value="F:metal ion binding"/>
    <property type="evidence" value="ECO:0007669"/>
    <property type="project" value="UniProtKB-KW"/>
</dbReference>
<dbReference type="PROSITE" id="PS51746">
    <property type="entry name" value="PPM_2"/>
    <property type="match status" value="1"/>
</dbReference>
<dbReference type="SMART" id="SM00331">
    <property type="entry name" value="PP2C_SIG"/>
    <property type="match status" value="1"/>
</dbReference>
<dbReference type="SUPFAM" id="SSF81606">
    <property type="entry name" value="PP2C-like"/>
    <property type="match status" value="1"/>
</dbReference>
<keyword evidence="2 4" id="KW-0378">Hydrolase</keyword>
<dbReference type="PANTHER" id="PTHR47992">
    <property type="entry name" value="PROTEIN PHOSPHATASE"/>
    <property type="match status" value="1"/>
</dbReference>
<evidence type="ECO:0000313" key="7">
    <source>
        <dbReference type="EMBL" id="KAH0577300.1"/>
    </source>
</evidence>
<name>V6LXY1_9EUKA</name>
<accession>V6LXY1</accession>
<dbReference type="VEuPathDB" id="GiardiaDB:SS50377_20651"/>
<evidence type="ECO:0000313" key="8">
    <source>
        <dbReference type="Proteomes" id="UP000018208"/>
    </source>
</evidence>
<dbReference type="EMBL" id="KI545949">
    <property type="protein sequence ID" value="EST49502.1"/>
    <property type="molecule type" value="Genomic_DNA"/>
</dbReference>
<dbReference type="InterPro" id="IPR015655">
    <property type="entry name" value="PP2C"/>
</dbReference>
<dbReference type="SMART" id="SM00332">
    <property type="entry name" value="PP2Cc"/>
    <property type="match status" value="1"/>
</dbReference>
<dbReference type="InterPro" id="IPR036457">
    <property type="entry name" value="PPM-type-like_dom_sf"/>
</dbReference>
<keyword evidence="1" id="KW-0479">Metal-binding</keyword>
<dbReference type="EMBL" id="AUWU02000001">
    <property type="protein sequence ID" value="KAH0577300.1"/>
    <property type="molecule type" value="Genomic_DNA"/>
</dbReference>
<dbReference type="CDD" id="cd00143">
    <property type="entry name" value="PP2Cc"/>
    <property type="match status" value="1"/>
</dbReference>
<dbReference type="Proteomes" id="UP000018208">
    <property type="component" value="Unassembled WGS sequence"/>
</dbReference>
<dbReference type="InterPro" id="IPR000222">
    <property type="entry name" value="PP2C_BS"/>
</dbReference>
<evidence type="ECO:0000256" key="4">
    <source>
        <dbReference type="RuleBase" id="RU003465"/>
    </source>
</evidence>
<dbReference type="AlphaFoldDB" id="V6LXY1"/>
<gene>
    <name evidence="6" type="ORF">SS50377_10100</name>
    <name evidence="7" type="ORF">SS50377_20651</name>
</gene>
<dbReference type="GO" id="GO:0004722">
    <property type="term" value="F:protein serine/threonine phosphatase activity"/>
    <property type="evidence" value="ECO:0007669"/>
    <property type="project" value="InterPro"/>
</dbReference>
<reference evidence="7" key="2">
    <citation type="submission" date="2020-12" db="EMBL/GenBank/DDBJ databases">
        <title>New Spironucleus salmonicida genome in near-complete chromosomes.</title>
        <authorList>
            <person name="Xu F."/>
            <person name="Kurt Z."/>
            <person name="Jimenez-Gonzalez A."/>
            <person name="Astvaldsson A."/>
            <person name="Andersson J.O."/>
            <person name="Svard S.G."/>
        </authorList>
    </citation>
    <scope>NUCLEOTIDE SEQUENCE</scope>
    <source>
        <strain evidence="7">ATCC 50377</strain>
    </source>
</reference>
<reference evidence="6 7" key="1">
    <citation type="journal article" date="2014" name="PLoS Genet.">
        <title>The Genome of Spironucleus salmonicida Highlights a Fish Pathogen Adapted to Fluctuating Environments.</title>
        <authorList>
            <person name="Xu F."/>
            <person name="Jerlstrom-Hultqvist J."/>
            <person name="Einarsson E."/>
            <person name="Astvaldsson A."/>
            <person name="Svard S.G."/>
            <person name="Andersson J.O."/>
        </authorList>
    </citation>
    <scope>NUCLEOTIDE SEQUENCE</scope>
    <source>
        <strain evidence="7">ATCC 50377</strain>
    </source>
</reference>
<keyword evidence="8" id="KW-1185">Reference proteome</keyword>
<dbReference type="Gene3D" id="3.60.40.10">
    <property type="entry name" value="PPM-type phosphatase domain"/>
    <property type="match status" value="1"/>
</dbReference>